<organism evidence="2 3">
    <name type="scientific">Nocardia pulmonis</name>
    <dbReference type="NCBI Taxonomy" id="2951408"/>
    <lineage>
        <taxon>Bacteria</taxon>
        <taxon>Bacillati</taxon>
        <taxon>Actinomycetota</taxon>
        <taxon>Actinomycetes</taxon>
        <taxon>Mycobacteriales</taxon>
        <taxon>Nocardiaceae</taxon>
        <taxon>Nocardia</taxon>
    </lineage>
</organism>
<feature type="chain" id="PRO_5040822726" evidence="1">
    <location>
        <begin position="22"/>
        <end position="364"/>
    </location>
</feature>
<evidence type="ECO:0000313" key="3">
    <source>
        <dbReference type="Proteomes" id="UP001139157"/>
    </source>
</evidence>
<evidence type="ECO:0000256" key="1">
    <source>
        <dbReference type="SAM" id="SignalP"/>
    </source>
</evidence>
<dbReference type="AlphaFoldDB" id="A0A9X2E217"/>
<evidence type="ECO:0000313" key="2">
    <source>
        <dbReference type="EMBL" id="MCM6772145.1"/>
    </source>
</evidence>
<dbReference type="GO" id="GO:0016042">
    <property type="term" value="P:lipid catabolic process"/>
    <property type="evidence" value="ECO:0007669"/>
    <property type="project" value="InterPro"/>
</dbReference>
<dbReference type="SUPFAM" id="SSF53474">
    <property type="entry name" value="alpha/beta-Hydrolases"/>
    <property type="match status" value="1"/>
</dbReference>
<dbReference type="Proteomes" id="UP001139157">
    <property type="component" value="Unassembled WGS sequence"/>
</dbReference>
<dbReference type="InterPro" id="IPR002918">
    <property type="entry name" value="Lipase_EstA/Esterase_EstB"/>
</dbReference>
<feature type="signal peptide" evidence="1">
    <location>
        <begin position="1"/>
        <end position="21"/>
    </location>
</feature>
<protein>
    <submittedName>
        <fullName evidence="2">Triacylglycerol lipase</fullName>
    </submittedName>
</protein>
<dbReference type="Pfam" id="PF01674">
    <property type="entry name" value="Lipase_2"/>
    <property type="match status" value="1"/>
</dbReference>
<sequence length="364" mass="37612">MTVAAAMAAAMLAVGLGSAHAEPPSESTQQHRLAEQIADGVPNPHADPIVDTSIADPHSVAADTAAAGPAQSSFLAAFGYSLLHPDAAPPGANDWGCRPSAAHPRPVVLVHGTWVNAYDDFAYMSQPLRDAGYCVFTFNYGRENLLQGGGVGSVLPGRGGVGDMARSADQVGAFVDRVLAATGAPKVDIVAHSQGGPVSRWYLKYGGGADKVAHEITFAGTNHGTTLLGIAWLGRLITNAGLDVLAPAGVLAGRGGVQQIVGSDFLNRLNAGGDTVPGVDYTAVGTRYDQVSTPYDLTFLRPGSGANVRNITLQDGCEADISDHLSIMYSPRALSIVLNTLDPKQTPNLACTFNPWLIGGGGHI</sequence>
<accession>A0A9X2E217</accession>
<gene>
    <name evidence="2" type="ORF">NDR86_01500</name>
</gene>
<dbReference type="Gene3D" id="3.40.50.1820">
    <property type="entry name" value="alpha/beta hydrolase"/>
    <property type="match status" value="1"/>
</dbReference>
<comment type="caution">
    <text evidence="2">The sequence shown here is derived from an EMBL/GenBank/DDBJ whole genome shotgun (WGS) entry which is preliminary data.</text>
</comment>
<dbReference type="EMBL" id="JAMRXG010000001">
    <property type="protein sequence ID" value="MCM6772145.1"/>
    <property type="molecule type" value="Genomic_DNA"/>
</dbReference>
<reference evidence="2" key="1">
    <citation type="submission" date="2022-06" db="EMBL/GenBank/DDBJ databases">
        <title>Novel species in genus nocardia.</title>
        <authorList>
            <person name="Li F."/>
        </authorList>
    </citation>
    <scope>NUCLEOTIDE SEQUENCE</scope>
    <source>
        <strain evidence="2">CDC141</strain>
    </source>
</reference>
<dbReference type="InterPro" id="IPR029058">
    <property type="entry name" value="AB_hydrolase_fold"/>
</dbReference>
<dbReference type="PANTHER" id="PTHR32015">
    <property type="entry name" value="FASTING INDUCED LIPASE"/>
    <property type="match status" value="1"/>
</dbReference>
<dbReference type="GO" id="GO:0016298">
    <property type="term" value="F:lipase activity"/>
    <property type="evidence" value="ECO:0007669"/>
    <property type="project" value="TreeGrafter"/>
</dbReference>
<proteinExistence type="predicted"/>
<keyword evidence="3" id="KW-1185">Reference proteome</keyword>
<name>A0A9X2E217_9NOCA</name>
<keyword evidence="1" id="KW-0732">Signal</keyword>
<dbReference type="PANTHER" id="PTHR32015:SF1">
    <property type="entry name" value="LIPASE"/>
    <property type="match status" value="1"/>
</dbReference>